<dbReference type="PANTHER" id="PTHR10890:SF27">
    <property type="entry name" value="CYSTEINE--TRNA LIGASE, MITOCHONDRIAL-RELATED"/>
    <property type="match status" value="1"/>
</dbReference>
<dbReference type="InterPro" id="IPR014729">
    <property type="entry name" value="Rossmann-like_a/b/a_fold"/>
</dbReference>
<evidence type="ECO:0000256" key="4">
    <source>
        <dbReference type="ARBA" id="ARBA00022598"/>
    </source>
</evidence>
<dbReference type="EC" id="6.1.1.16" evidence="3"/>
<dbReference type="InterPro" id="IPR032678">
    <property type="entry name" value="tRNA-synt_1_cat_dom"/>
</dbReference>
<evidence type="ECO:0000256" key="8">
    <source>
        <dbReference type="ARBA" id="ARBA00022840"/>
    </source>
</evidence>
<dbReference type="GO" id="GO:0005737">
    <property type="term" value="C:cytoplasm"/>
    <property type="evidence" value="ECO:0007669"/>
    <property type="project" value="TreeGrafter"/>
</dbReference>
<reference evidence="13" key="2">
    <citation type="submission" date="2020-01" db="EMBL/GenBank/DDBJ databases">
        <authorList>
            <person name="Korhonen P.K.K."/>
            <person name="Guangxu M.G."/>
            <person name="Wang T.W."/>
            <person name="Stroehlein A.J.S."/>
            <person name="Young N.D."/>
            <person name="Ang C.-S.A."/>
            <person name="Fernando D.W.F."/>
            <person name="Lu H.L."/>
            <person name="Taylor S.T."/>
            <person name="Ehtesham M.E.M."/>
            <person name="Najaraj S.H.N."/>
            <person name="Harsha G.H.G."/>
            <person name="Madugundu A.M."/>
            <person name="Renuse S.R."/>
            <person name="Holt D.H."/>
            <person name="Pandey A.P."/>
            <person name="Papenfuss A.P."/>
            <person name="Gasser R.B.G."/>
            <person name="Fischer K.F."/>
        </authorList>
    </citation>
    <scope>NUCLEOTIDE SEQUENCE</scope>
    <source>
        <strain evidence="13">SSS_KF_BRIS2020</strain>
    </source>
</reference>
<comment type="similarity">
    <text evidence="2">Belongs to the class-I aminoacyl-tRNA synthetase family.</text>
</comment>
<evidence type="ECO:0000256" key="5">
    <source>
        <dbReference type="ARBA" id="ARBA00022723"/>
    </source>
</evidence>
<evidence type="ECO:0000256" key="1">
    <source>
        <dbReference type="ARBA" id="ARBA00001947"/>
    </source>
</evidence>
<evidence type="ECO:0000256" key="11">
    <source>
        <dbReference type="ARBA" id="ARBA00031499"/>
    </source>
</evidence>
<evidence type="ECO:0000256" key="3">
    <source>
        <dbReference type="ARBA" id="ARBA00012832"/>
    </source>
</evidence>
<sequence>MMRCNDSINEQAISIKKMQHFWFHSIDSFKNFSAIQLFGNLFEVQIRSTFNRKIETIDNVRYPAINQSDSIKSCLNYYCCGPTVYAESHLGHAITYIRSDQIVRTLREFGKQNVCLAMNITDIDDKILQKSKENRRDYRDLAEENFESFMSDMISLRILLPDFIGKVTDHIDMIGDYIRRIYSKGYAYISEETGDVNFDYDAFLADYNIQNEMNFGSGQISSKSFGKRSPKDFVLWKRSKTIDEPRWILKLENVSLEGRPGWHIECSAMINSIFGPKLDVHFGGFDLIFPHHHCEACCSHAFHFDPTDRGDLYSTSKIWLHSGHLIMRSEKMSKSLGNVISIKDFLKKYSPNILRLLCLRIHYRSEIDFDERQLIEMMSFESKLQELFRHLDWALHKVSVGQTDLSILFGNRSDFESKHHPTSIATLTTMIDRLEDSIWYGILDDFNFNKGLESMIEIAENLPKFLATHSIESRQFYSESDRSPTLLFELIRLKKLILSWSEATGIHFDSIKTNQNLQNLNSTTLPSFDLVEDYIQFRSDVRKSTLNVMRAISSSENYLTDTKVQNHLKQILLECDEVRTKLKKIGINLQVSHRNRTKKAETISIETFD</sequence>
<evidence type="ECO:0000313" key="15">
    <source>
        <dbReference type="Proteomes" id="UP000070412"/>
    </source>
</evidence>
<comment type="cofactor">
    <cofactor evidence="1">
        <name>Zn(2+)</name>
        <dbReference type="ChEBI" id="CHEBI:29105"/>
    </cofactor>
</comment>
<dbReference type="OrthoDB" id="438179at2759"/>
<keyword evidence="5" id="KW-0479">Metal-binding</keyword>
<keyword evidence="4 13" id="KW-0436">Ligase</keyword>
<dbReference type="GO" id="GO:0046872">
    <property type="term" value="F:metal ion binding"/>
    <property type="evidence" value="ECO:0007669"/>
    <property type="project" value="UniProtKB-KW"/>
</dbReference>
<name>A0A834VDN0_SARSC</name>
<reference evidence="15" key="1">
    <citation type="journal article" date="2020" name="PLoS Negl. Trop. Dis.">
        <title>High-quality nuclear genome for Sarcoptes scabiei-A critical resource for a neglected parasite.</title>
        <authorList>
            <person name="Korhonen P.K."/>
            <person name="Gasser R.B."/>
            <person name="Ma G."/>
            <person name="Wang T."/>
            <person name="Stroehlein A.J."/>
            <person name="Young N.D."/>
            <person name="Ang C.S."/>
            <person name="Fernando D.D."/>
            <person name="Lu H.C."/>
            <person name="Taylor S."/>
            <person name="Reynolds S.L."/>
            <person name="Mofiz E."/>
            <person name="Najaraj S.H."/>
            <person name="Gowda H."/>
            <person name="Madugundu A."/>
            <person name="Renuse S."/>
            <person name="Holt D."/>
            <person name="Pandey A."/>
            <person name="Papenfuss A.T."/>
            <person name="Fischer K."/>
        </authorList>
    </citation>
    <scope>NUCLEOTIDE SEQUENCE [LARGE SCALE GENOMIC DNA]</scope>
</reference>
<dbReference type="HAMAP" id="MF_00041">
    <property type="entry name" value="Cys_tRNA_synth"/>
    <property type="match status" value="1"/>
</dbReference>
<dbReference type="InterPro" id="IPR015803">
    <property type="entry name" value="Cys-tRNA-ligase"/>
</dbReference>
<dbReference type="InterPro" id="IPR024909">
    <property type="entry name" value="Cys-tRNA/MSH_ligase"/>
</dbReference>
<dbReference type="GO" id="GO:0004817">
    <property type="term" value="F:cysteine-tRNA ligase activity"/>
    <property type="evidence" value="ECO:0007669"/>
    <property type="project" value="UniProtKB-EC"/>
</dbReference>
<dbReference type="Gene3D" id="3.40.50.620">
    <property type="entry name" value="HUPs"/>
    <property type="match status" value="1"/>
</dbReference>
<keyword evidence="15" id="KW-1185">Reference proteome</keyword>
<dbReference type="SUPFAM" id="SSF52374">
    <property type="entry name" value="Nucleotidylyl transferase"/>
    <property type="match status" value="1"/>
</dbReference>
<keyword evidence="8" id="KW-0067">ATP-binding</keyword>
<protein>
    <recommendedName>
        <fullName evidence="3">cysteine--tRNA ligase</fullName>
        <ecNumber evidence="3">6.1.1.16</ecNumber>
    </recommendedName>
    <alternativeName>
        <fullName evidence="11">Cysteinyl-tRNA synthetase</fullName>
    </alternativeName>
</protein>
<reference evidence="14" key="3">
    <citation type="submission" date="2022-06" db="UniProtKB">
        <authorList>
            <consortium name="EnsemblMetazoa"/>
        </authorList>
    </citation>
    <scope>IDENTIFICATION</scope>
</reference>
<keyword evidence="9" id="KW-0648">Protein biosynthesis</keyword>
<keyword evidence="6" id="KW-0547">Nucleotide-binding</keyword>
<evidence type="ECO:0000256" key="9">
    <source>
        <dbReference type="ARBA" id="ARBA00022917"/>
    </source>
</evidence>
<dbReference type="Proteomes" id="UP000070412">
    <property type="component" value="Unassembled WGS sequence"/>
</dbReference>
<keyword evidence="7" id="KW-0862">Zinc</keyword>
<evidence type="ECO:0000256" key="10">
    <source>
        <dbReference type="ARBA" id="ARBA00023146"/>
    </source>
</evidence>
<evidence type="ECO:0000256" key="7">
    <source>
        <dbReference type="ARBA" id="ARBA00022833"/>
    </source>
</evidence>
<evidence type="ECO:0000256" key="6">
    <source>
        <dbReference type="ARBA" id="ARBA00022741"/>
    </source>
</evidence>
<feature type="domain" description="tRNA synthetases class I catalytic" evidence="12">
    <location>
        <begin position="74"/>
        <end position="376"/>
    </location>
</feature>
<evidence type="ECO:0000313" key="14">
    <source>
        <dbReference type="EnsemblMetazoa" id="KAF7489898.1"/>
    </source>
</evidence>
<dbReference type="GO" id="GO:0006423">
    <property type="term" value="P:cysteinyl-tRNA aminoacylation"/>
    <property type="evidence" value="ECO:0007669"/>
    <property type="project" value="InterPro"/>
</dbReference>
<gene>
    <name evidence="13" type="ORF">SSS_8028</name>
</gene>
<evidence type="ECO:0000313" key="13">
    <source>
        <dbReference type="EMBL" id="KAF7489898.1"/>
    </source>
</evidence>
<dbReference type="PANTHER" id="PTHR10890">
    <property type="entry name" value="CYSTEINYL-TRNA SYNTHETASE"/>
    <property type="match status" value="1"/>
</dbReference>
<dbReference type="PRINTS" id="PR00983">
    <property type="entry name" value="TRNASYNTHCYS"/>
</dbReference>
<organism evidence="13">
    <name type="scientific">Sarcoptes scabiei</name>
    <name type="common">Itch mite</name>
    <name type="synonym">Acarus scabiei</name>
    <dbReference type="NCBI Taxonomy" id="52283"/>
    <lineage>
        <taxon>Eukaryota</taxon>
        <taxon>Metazoa</taxon>
        <taxon>Ecdysozoa</taxon>
        <taxon>Arthropoda</taxon>
        <taxon>Chelicerata</taxon>
        <taxon>Arachnida</taxon>
        <taxon>Acari</taxon>
        <taxon>Acariformes</taxon>
        <taxon>Sarcoptiformes</taxon>
        <taxon>Astigmata</taxon>
        <taxon>Psoroptidia</taxon>
        <taxon>Sarcoptoidea</taxon>
        <taxon>Sarcoptidae</taxon>
        <taxon>Sarcoptinae</taxon>
        <taxon>Sarcoptes</taxon>
    </lineage>
</organism>
<dbReference type="AlphaFoldDB" id="A0A834VDN0"/>
<evidence type="ECO:0000256" key="2">
    <source>
        <dbReference type="ARBA" id="ARBA00005594"/>
    </source>
</evidence>
<evidence type="ECO:0000259" key="12">
    <source>
        <dbReference type="Pfam" id="PF01406"/>
    </source>
</evidence>
<dbReference type="GO" id="GO:0005524">
    <property type="term" value="F:ATP binding"/>
    <property type="evidence" value="ECO:0007669"/>
    <property type="project" value="UniProtKB-KW"/>
</dbReference>
<dbReference type="Pfam" id="PF01406">
    <property type="entry name" value="tRNA-synt_1e"/>
    <property type="match status" value="1"/>
</dbReference>
<dbReference type="EnsemblMetazoa" id="SSS_8028s_mrna">
    <property type="protein sequence ID" value="KAF7489898.1"/>
    <property type="gene ID" value="SSS_8028"/>
</dbReference>
<dbReference type="EMBL" id="WVUK01000063">
    <property type="protein sequence ID" value="KAF7489898.1"/>
    <property type="molecule type" value="Genomic_DNA"/>
</dbReference>
<proteinExistence type="inferred from homology"/>
<keyword evidence="10" id="KW-0030">Aminoacyl-tRNA synthetase</keyword>
<accession>A0A834VDN0</accession>